<reference evidence="2" key="1">
    <citation type="journal article" date="2020" name="BMC Genomics">
        <title>Correction to: Identification and distribution of gene clusters required for synthesis of sphingolipid metabolism inhibitors in diverse species of the filamentous fungus Fusarium.</title>
        <authorList>
            <person name="Kim H.S."/>
            <person name="Lohmar J.M."/>
            <person name="Busman M."/>
            <person name="Brown D.W."/>
            <person name="Naumann T.A."/>
            <person name="Divon H.H."/>
            <person name="Lysoe E."/>
            <person name="Uhlig S."/>
            <person name="Proctor R.H."/>
        </authorList>
    </citation>
    <scope>NUCLEOTIDE SEQUENCE</scope>
    <source>
        <strain evidence="2">NRRL 20472</strain>
    </source>
</reference>
<dbReference type="EMBL" id="JABEXW010000485">
    <property type="protein sequence ID" value="KAF4963237.1"/>
    <property type="molecule type" value="Genomic_DNA"/>
</dbReference>
<gene>
    <name evidence="2" type="ORF">FSARC_8735</name>
</gene>
<dbReference type="Proteomes" id="UP000622797">
    <property type="component" value="Unassembled WGS sequence"/>
</dbReference>
<protein>
    <recommendedName>
        <fullName evidence="1">Heterokaryon incompatibility domain-containing protein</fullName>
    </recommendedName>
</protein>
<evidence type="ECO:0000259" key="1">
    <source>
        <dbReference type="Pfam" id="PF06985"/>
    </source>
</evidence>
<dbReference type="PANTHER" id="PTHR33112">
    <property type="entry name" value="DOMAIN PROTEIN, PUTATIVE-RELATED"/>
    <property type="match status" value="1"/>
</dbReference>
<dbReference type="InterPro" id="IPR010730">
    <property type="entry name" value="HET"/>
</dbReference>
<evidence type="ECO:0000313" key="3">
    <source>
        <dbReference type="Proteomes" id="UP000622797"/>
    </source>
</evidence>
<name>A0A8H4TSM4_9HYPO</name>
<dbReference type="AlphaFoldDB" id="A0A8H4TSM4"/>
<sequence length="684" mass="78389">MSLKPSGLCSVCDGIFQGPPKIASGEPFKSFEELVAASELGCYICWTIAHTKKWAKAPPGHFQDGFQFSVWVSHDMRLYQQRFTNIRRYESKPPQDFSHLYIEGGPCTEQFYVGTHEWKFKRVSRKEADALDILPSLVTSEEQGPAFSLLPERWTGVSKAALDWIKECDSNHPRCKPNDPTYRPTRLIEIVGSRLIKLVYTSQTPTGNYAALSHCWGKTKALKLQSDTENQLIEGIEIDTLPNSYREAILVCLKLDIRFIWIDSLCILQDSKEDWEREAITMKDLYGNSYLNICTAAAADTTGESFGGRSVNVIRPPKITTAWDKRPPDVFYLEYADLLEDDILRSPLRERAWVYQEWYLSPRSLILTYHQLWWHCRHQVASERYPNGHPQADEFRWIKDDKVLTARPDQQLQNTESVKLWVDHVQAYMNTNLTKESDRIIAFSGIVQSFGESQKLTGTYLAGLWRFHLPLGLCWHLKGTITTRTSQYMAPSWTWASLLGPFQFQQTGWSMNPKGELLATLESASVIHDDGENADGLHSVKGGFITLRGRLMGQLSLRHDGKYFGFYNELTGTNNSGPEFDEWDHRGPLITYMDNFHSQRYTEGVVEDASRRIERRDNYTGSFYYLPIVYDHPGVAGIVLYQPLHQTVFHRVAYYQVSLVGSATIDIFQRATENPDPERLVTIL</sequence>
<evidence type="ECO:0000313" key="2">
    <source>
        <dbReference type="EMBL" id="KAF4963237.1"/>
    </source>
</evidence>
<feature type="domain" description="Heterokaryon incompatibility" evidence="1">
    <location>
        <begin position="209"/>
        <end position="357"/>
    </location>
</feature>
<reference evidence="2" key="2">
    <citation type="submission" date="2020-05" db="EMBL/GenBank/DDBJ databases">
        <authorList>
            <person name="Kim H.-S."/>
            <person name="Proctor R.H."/>
            <person name="Brown D.W."/>
        </authorList>
    </citation>
    <scope>NUCLEOTIDE SEQUENCE</scope>
    <source>
        <strain evidence="2">NRRL 20472</strain>
    </source>
</reference>
<accession>A0A8H4TSM4</accession>
<organism evidence="2 3">
    <name type="scientific">Fusarium sarcochroum</name>
    <dbReference type="NCBI Taxonomy" id="1208366"/>
    <lineage>
        <taxon>Eukaryota</taxon>
        <taxon>Fungi</taxon>
        <taxon>Dikarya</taxon>
        <taxon>Ascomycota</taxon>
        <taxon>Pezizomycotina</taxon>
        <taxon>Sordariomycetes</taxon>
        <taxon>Hypocreomycetidae</taxon>
        <taxon>Hypocreales</taxon>
        <taxon>Nectriaceae</taxon>
        <taxon>Fusarium</taxon>
        <taxon>Fusarium lateritium species complex</taxon>
    </lineage>
</organism>
<keyword evidence="3" id="KW-1185">Reference proteome</keyword>
<dbReference type="OrthoDB" id="5347061at2759"/>
<dbReference type="PANTHER" id="PTHR33112:SF16">
    <property type="entry name" value="HETEROKARYON INCOMPATIBILITY DOMAIN-CONTAINING PROTEIN"/>
    <property type="match status" value="1"/>
</dbReference>
<comment type="caution">
    <text evidence="2">The sequence shown here is derived from an EMBL/GenBank/DDBJ whole genome shotgun (WGS) entry which is preliminary data.</text>
</comment>
<dbReference type="Pfam" id="PF06985">
    <property type="entry name" value="HET"/>
    <property type="match status" value="1"/>
</dbReference>
<proteinExistence type="predicted"/>